<keyword evidence="3" id="KW-1185">Reference proteome</keyword>
<dbReference type="Proteomes" id="UP001279734">
    <property type="component" value="Unassembled WGS sequence"/>
</dbReference>
<comment type="similarity">
    <text evidence="1">Belongs to the REF/SRPP family.</text>
</comment>
<organism evidence="2 3">
    <name type="scientific">Nepenthes gracilis</name>
    <name type="common">Slender pitcher plant</name>
    <dbReference type="NCBI Taxonomy" id="150966"/>
    <lineage>
        <taxon>Eukaryota</taxon>
        <taxon>Viridiplantae</taxon>
        <taxon>Streptophyta</taxon>
        <taxon>Embryophyta</taxon>
        <taxon>Tracheophyta</taxon>
        <taxon>Spermatophyta</taxon>
        <taxon>Magnoliopsida</taxon>
        <taxon>eudicotyledons</taxon>
        <taxon>Gunneridae</taxon>
        <taxon>Pentapetalae</taxon>
        <taxon>Caryophyllales</taxon>
        <taxon>Nepenthaceae</taxon>
        <taxon>Nepenthes</taxon>
    </lineage>
</organism>
<sequence length="68" mass="7746">MARVVVPTAAYCTEIYNQTVCFTAEKGYRVANYLPLVPTEKIARMFMVREAEFWSTDSHCREPAVAPD</sequence>
<gene>
    <name evidence="2" type="ORF">Nepgr_013192</name>
</gene>
<dbReference type="InterPro" id="IPR008802">
    <property type="entry name" value="REF"/>
</dbReference>
<dbReference type="EMBL" id="BSYO01000011">
    <property type="protein sequence ID" value="GMH11351.1"/>
    <property type="molecule type" value="Genomic_DNA"/>
</dbReference>
<dbReference type="PANTHER" id="PTHR33732:SF9">
    <property type="entry name" value="REF_SRPP-LIKE PROTEIN OS05G0151300_LOC_OS05G05940"/>
    <property type="match status" value="1"/>
</dbReference>
<protein>
    <submittedName>
        <fullName evidence="2">Uncharacterized protein</fullName>
    </submittedName>
</protein>
<evidence type="ECO:0000313" key="2">
    <source>
        <dbReference type="EMBL" id="GMH11351.1"/>
    </source>
</evidence>
<dbReference type="Pfam" id="PF05755">
    <property type="entry name" value="REF"/>
    <property type="match status" value="1"/>
</dbReference>
<reference evidence="2" key="1">
    <citation type="submission" date="2023-05" db="EMBL/GenBank/DDBJ databases">
        <title>Nepenthes gracilis genome sequencing.</title>
        <authorList>
            <person name="Fukushima K."/>
        </authorList>
    </citation>
    <scope>NUCLEOTIDE SEQUENCE</scope>
    <source>
        <strain evidence="2">SING2019-196</strain>
    </source>
</reference>
<dbReference type="PANTHER" id="PTHR33732">
    <property type="entry name" value="REF/SRPP-LIKE PROTEIN OS05G0151300/LOC_OS05G05940"/>
    <property type="match status" value="1"/>
</dbReference>
<accession>A0AAD3SJ27</accession>
<comment type="caution">
    <text evidence="2">The sequence shown here is derived from an EMBL/GenBank/DDBJ whole genome shotgun (WGS) entry which is preliminary data.</text>
</comment>
<evidence type="ECO:0000313" key="3">
    <source>
        <dbReference type="Proteomes" id="UP001279734"/>
    </source>
</evidence>
<dbReference type="AlphaFoldDB" id="A0AAD3SJ27"/>
<proteinExistence type="inferred from homology"/>
<evidence type="ECO:0000256" key="1">
    <source>
        <dbReference type="ARBA" id="ARBA00009737"/>
    </source>
</evidence>
<name>A0AAD3SJ27_NEPGR</name>